<dbReference type="GO" id="GO:0032259">
    <property type="term" value="P:methylation"/>
    <property type="evidence" value="ECO:0007669"/>
    <property type="project" value="UniProtKB-KW"/>
</dbReference>
<dbReference type="Gene3D" id="3.40.50.150">
    <property type="entry name" value="Vaccinia Virus protein VP39"/>
    <property type="match status" value="1"/>
</dbReference>
<keyword evidence="5" id="KW-1185">Reference proteome</keyword>
<dbReference type="InterPro" id="IPR012327">
    <property type="entry name" value="MeTrfase_D12"/>
</dbReference>
<evidence type="ECO:0000256" key="2">
    <source>
        <dbReference type="ARBA" id="ARBA00022679"/>
    </source>
</evidence>
<evidence type="ECO:0000256" key="1">
    <source>
        <dbReference type="ARBA" id="ARBA00022603"/>
    </source>
</evidence>
<sequence>MRNKRPAARNIGIDIDQQVIDVWRGGDIPCELIQDDAIAYLSTFPYQGSELVYADPPYVHSTRKRSKIYRHEYSDDDHRRLLQVLAKLPCMVMISGYGNTIYDEMLSGWRCERFNAKTHTNVREECVWMNFDVPDRLHDARYMGSSYRERQTLARRRTRLYDRIERMEPAERNELINWLNATYGLEAV</sequence>
<dbReference type="PANTHER" id="PTHR30481:SF4">
    <property type="entry name" value="SITE-SPECIFIC DNA-METHYLTRANSFERASE (ADENINE-SPECIFIC)"/>
    <property type="match status" value="1"/>
</dbReference>
<organism evidence="4 5">
    <name type="scientific">Raoultella terrigena</name>
    <name type="common">Klebsiella terrigena</name>
    <dbReference type="NCBI Taxonomy" id="577"/>
    <lineage>
        <taxon>Bacteria</taxon>
        <taxon>Pseudomonadati</taxon>
        <taxon>Pseudomonadota</taxon>
        <taxon>Gammaproteobacteria</taxon>
        <taxon>Enterobacterales</taxon>
        <taxon>Enterobacteriaceae</taxon>
        <taxon>Klebsiella/Raoultella group</taxon>
        <taxon>Raoultella</taxon>
    </lineage>
</organism>
<evidence type="ECO:0000313" key="5">
    <source>
        <dbReference type="Proteomes" id="UP000267630"/>
    </source>
</evidence>
<dbReference type="SUPFAM" id="SSF53335">
    <property type="entry name" value="S-adenosyl-L-methionine-dependent methyltransferases"/>
    <property type="match status" value="1"/>
</dbReference>
<dbReference type="GO" id="GO:0009007">
    <property type="term" value="F:site-specific DNA-methyltransferase (adenine-specific) activity"/>
    <property type="evidence" value="ECO:0007669"/>
    <property type="project" value="UniProtKB-EC"/>
</dbReference>
<evidence type="ECO:0000256" key="3">
    <source>
        <dbReference type="ARBA" id="ARBA00022691"/>
    </source>
</evidence>
<dbReference type="REBASE" id="286339">
    <property type="entry name" value="M.Kpn9997ORF5709P"/>
</dbReference>
<dbReference type="GO" id="GO:1904047">
    <property type="term" value="F:S-adenosyl-L-methionine binding"/>
    <property type="evidence" value="ECO:0007669"/>
    <property type="project" value="TreeGrafter"/>
</dbReference>
<keyword evidence="1 4" id="KW-0489">Methyltransferase</keyword>
<dbReference type="EMBL" id="LR134253">
    <property type="protein sequence ID" value="VED54986.1"/>
    <property type="molecule type" value="Genomic_DNA"/>
</dbReference>
<accession>A0A7Z9CUV6</accession>
<keyword evidence="3" id="KW-0949">S-adenosyl-L-methionine</keyword>
<dbReference type="InterPro" id="IPR029063">
    <property type="entry name" value="SAM-dependent_MTases_sf"/>
</dbReference>
<protein>
    <submittedName>
        <fullName evidence="4">DNA methylase</fullName>
    </submittedName>
</protein>
<evidence type="ECO:0000313" key="4">
    <source>
        <dbReference type="EMBL" id="VED54986.1"/>
    </source>
</evidence>
<dbReference type="PANTHER" id="PTHR30481">
    <property type="entry name" value="DNA ADENINE METHYLASE"/>
    <property type="match status" value="1"/>
</dbReference>
<proteinExistence type="predicted"/>
<keyword evidence="2" id="KW-0808">Transferase</keyword>
<dbReference type="GO" id="GO:0009307">
    <property type="term" value="P:DNA restriction-modification system"/>
    <property type="evidence" value="ECO:0007669"/>
    <property type="project" value="InterPro"/>
</dbReference>
<gene>
    <name evidence="4" type="ORF">NCTC9997_05709</name>
</gene>
<dbReference type="AlphaFoldDB" id="A0A7Z9CUV6"/>
<name>A0A7Z9CUV6_RAOTE</name>
<dbReference type="GO" id="GO:0006298">
    <property type="term" value="P:mismatch repair"/>
    <property type="evidence" value="ECO:0007669"/>
    <property type="project" value="TreeGrafter"/>
</dbReference>
<reference evidence="4 5" key="1">
    <citation type="submission" date="2018-12" db="EMBL/GenBank/DDBJ databases">
        <authorList>
            <consortium name="Pathogen Informatics"/>
        </authorList>
    </citation>
    <scope>NUCLEOTIDE SEQUENCE [LARGE SCALE GENOMIC DNA]</scope>
    <source>
        <strain evidence="4 5">NCTC9997</strain>
    </source>
</reference>
<dbReference type="GO" id="GO:0043565">
    <property type="term" value="F:sequence-specific DNA binding"/>
    <property type="evidence" value="ECO:0007669"/>
    <property type="project" value="TreeGrafter"/>
</dbReference>
<dbReference type="Proteomes" id="UP000267630">
    <property type="component" value="Chromosome 3"/>
</dbReference>